<comment type="function">
    <text evidence="12">Together with IFNAR1, forms the heterodimeric receptor for type I interferons (including interferons alpha, beta, epsilon, omega and kappa). Type I interferon binding activates the JAK-STAT signaling cascade, resulting in transcriptional activation or repression of interferon-regulated genes that encode the effectors of the interferon response. Mechanistically, type I interferon-binding brings the IFNAR1 and IFNAR2 subunits into close proximity with one another, driving their associated Janus kinases (JAKs) (TYK2 bound to IFNAR1 and JAK1 bound to IFNAR2) to cross-phosphorylate one another. The activated kinases phosphorylate specific tyrosine residues on the intracellular domains of IFNAR1 and IFNAR2, forming docking sites for the STAT transcription factors (STAT1, STAT2 and STAT). STAT proteins are then phosphorylated by the JAKs, promoting their translocation into the nucleus to regulate expression of interferon-regulated genes.</text>
</comment>
<evidence type="ECO:0000313" key="18">
    <source>
        <dbReference type="Proteomes" id="UP000189704"/>
    </source>
</evidence>
<keyword evidence="3" id="KW-1003">Cell membrane</keyword>
<evidence type="ECO:0000256" key="2">
    <source>
        <dbReference type="ARBA" id="ARBA00005399"/>
    </source>
</evidence>
<sequence length="236" mass="26995">MILSQNTSTIRSLNLLLMVCINLVFGISHDLSDSSKEPCILKMTLRNFRSILSWELKNHSIKPTHYTLWYTIMSELDDMYTVENCTNTTRSFCDLTGMWTQMHETYLAMVEGFRGSTSLVSCKHGFLLAMDMSFEPPEFEIVGFTDHIIVTVKFPSVFEKELQSAISLIIEEESEGIVKKHKPEIKENFSGNFTYVIDKLILNTNYCVSVYFEPRGQETVIKSPSKCTLLQPGQES</sequence>
<protein>
    <recommendedName>
        <fullName evidence="13">Interferon alpha/beta receptor 2</fullName>
    </recommendedName>
    <alternativeName>
        <fullName evidence="14">Type I interferon receptor 2</fullName>
    </alternativeName>
</protein>
<dbReference type="GO" id="GO:0042018">
    <property type="term" value="F:interleukin-22 receptor activity"/>
    <property type="evidence" value="ECO:0007669"/>
    <property type="project" value="TreeGrafter"/>
</dbReference>
<evidence type="ECO:0000259" key="17">
    <source>
        <dbReference type="Pfam" id="PF09294"/>
    </source>
</evidence>
<dbReference type="Gene3D" id="2.60.40.10">
    <property type="entry name" value="Immunoglobulins"/>
    <property type="match status" value="2"/>
</dbReference>
<proteinExistence type="inferred from homology"/>
<dbReference type="GO" id="GO:0005615">
    <property type="term" value="C:extracellular space"/>
    <property type="evidence" value="ECO:0007669"/>
    <property type="project" value="UniProtKB-ARBA"/>
</dbReference>
<comment type="subcellular location">
    <subcellularLocation>
        <location evidence="1">Cell membrane</location>
        <topology evidence="1">Single-pass type I membrane protein</topology>
    </subcellularLocation>
</comment>
<dbReference type="PANTHER" id="PTHR20859:SF84">
    <property type="entry name" value="INTERFERON ALPHA_BETA RECEPTOR 2"/>
    <property type="match status" value="1"/>
</dbReference>
<dbReference type="Pfam" id="PF01108">
    <property type="entry name" value="Tissue_fac"/>
    <property type="match status" value="1"/>
</dbReference>
<evidence type="ECO:0000256" key="11">
    <source>
        <dbReference type="ARBA" id="ARBA00023180"/>
    </source>
</evidence>
<dbReference type="PANTHER" id="PTHR20859">
    <property type="entry name" value="INTERFERON/INTERLEUKIN RECEPTOR"/>
    <property type="match status" value="1"/>
</dbReference>
<dbReference type="Pfam" id="PF09294">
    <property type="entry name" value="Interfer-bind"/>
    <property type="match status" value="1"/>
</dbReference>
<evidence type="ECO:0000256" key="15">
    <source>
        <dbReference type="SAM" id="SignalP"/>
    </source>
</evidence>
<evidence type="ECO:0000256" key="7">
    <source>
        <dbReference type="ARBA" id="ARBA00022989"/>
    </source>
</evidence>
<organism evidence="18 19">
    <name type="scientific">Carlito syrichta</name>
    <name type="common">Philippine tarsier</name>
    <name type="synonym">Tarsius syrichta</name>
    <dbReference type="NCBI Taxonomy" id="1868482"/>
    <lineage>
        <taxon>Eukaryota</taxon>
        <taxon>Metazoa</taxon>
        <taxon>Chordata</taxon>
        <taxon>Craniata</taxon>
        <taxon>Vertebrata</taxon>
        <taxon>Euteleostomi</taxon>
        <taxon>Mammalia</taxon>
        <taxon>Eutheria</taxon>
        <taxon>Euarchontoglires</taxon>
        <taxon>Primates</taxon>
        <taxon>Haplorrhini</taxon>
        <taxon>Tarsiiformes</taxon>
        <taxon>Tarsiidae</taxon>
        <taxon>Carlito</taxon>
    </lineage>
</organism>
<reference evidence="19" key="1">
    <citation type="submission" date="2025-08" db="UniProtKB">
        <authorList>
            <consortium name="RefSeq"/>
        </authorList>
    </citation>
    <scope>IDENTIFICATION</scope>
</reference>
<dbReference type="InterPro" id="IPR003961">
    <property type="entry name" value="FN3_dom"/>
</dbReference>
<dbReference type="GeneID" id="103249528"/>
<dbReference type="SUPFAM" id="SSF49265">
    <property type="entry name" value="Fibronectin type III"/>
    <property type="match status" value="2"/>
</dbReference>
<evidence type="ECO:0000259" key="16">
    <source>
        <dbReference type="Pfam" id="PF01108"/>
    </source>
</evidence>
<evidence type="ECO:0000256" key="6">
    <source>
        <dbReference type="ARBA" id="ARBA00022729"/>
    </source>
</evidence>
<keyword evidence="18" id="KW-1185">Reference proteome</keyword>
<comment type="similarity">
    <text evidence="2">Belongs to the type II cytokine receptor family.</text>
</comment>
<evidence type="ECO:0000256" key="13">
    <source>
        <dbReference type="ARBA" id="ARBA00068670"/>
    </source>
</evidence>
<accession>A0A1U7T095</accession>
<dbReference type="InterPro" id="IPR050650">
    <property type="entry name" value="Type-II_Cytokine-TF_Rcpt"/>
</dbReference>
<evidence type="ECO:0000256" key="10">
    <source>
        <dbReference type="ARBA" id="ARBA00023170"/>
    </source>
</evidence>
<dbReference type="GO" id="GO:0005886">
    <property type="term" value="C:plasma membrane"/>
    <property type="evidence" value="ECO:0007669"/>
    <property type="project" value="UniProtKB-SubCell"/>
</dbReference>
<dbReference type="InterPro" id="IPR015373">
    <property type="entry name" value="Interferon/interleukin_rcp_dom"/>
</dbReference>
<keyword evidence="6 15" id="KW-0732">Signal</keyword>
<dbReference type="GO" id="GO:0004905">
    <property type="term" value="F:type I interferon receptor activity"/>
    <property type="evidence" value="ECO:0007669"/>
    <property type="project" value="TreeGrafter"/>
</dbReference>
<evidence type="ECO:0000256" key="3">
    <source>
        <dbReference type="ARBA" id="ARBA00022475"/>
    </source>
</evidence>
<evidence type="ECO:0000256" key="5">
    <source>
        <dbReference type="ARBA" id="ARBA00022692"/>
    </source>
</evidence>
<evidence type="ECO:0000256" key="12">
    <source>
        <dbReference type="ARBA" id="ARBA00057968"/>
    </source>
</evidence>
<keyword evidence="8" id="KW-0472">Membrane</keyword>
<dbReference type="InterPro" id="IPR013783">
    <property type="entry name" value="Ig-like_fold"/>
</dbReference>
<keyword evidence="7" id="KW-1133">Transmembrane helix</keyword>
<evidence type="ECO:0000256" key="14">
    <source>
        <dbReference type="ARBA" id="ARBA00076545"/>
    </source>
</evidence>
<dbReference type="OrthoDB" id="8947665at2759"/>
<dbReference type="STRING" id="1868482.ENSTSYP00000025222"/>
<name>A0A1U7T095_CARSF</name>
<gene>
    <name evidence="19" type="primary">LOC103249528</name>
</gene>
<dbReference type="RefSeq" id="XP_008046347.2">
    <property type="nucleotide sequence ID" value="XM_008048156.2"/>
</dbReference>
<dbReference type="InterPro" id="IPR036116">
    <property type="entry name" value="FN3_sf"/>
</dbReference>
<keyword evidence="4" id="KW-0597">Phosphoprotein</keyword>
<evidence type="ECO:0000256" key="4">
    <source>
        <dbReference type="ARBA" id="ARBA00022553"/>
    </source>
</evidence>
<dbReference type="AlphaFoldDB" id="A0A1U7T095"/>
<dbReference type="Proteomes" id="UP000189704">
    <property type="component" value="Unplaced"/>
</dbReference>
<feature type="signal peptide" evidence="15">
    <location>
        <begin position="1"/>
        <end position="26"/>
    </location>
</feature>
<feature type="non-terminal residue" evidence="19">
    <location>
        <position position="236"/>
    </location>
</feature>
<dbReference type="KEGG" id="csyr:103249528"/>
<keyword evidence="9" id="KW-1015">Disulfide bond</keyword>
<feature type="chain" id="PRO_5018044749" description="Interferon alpha/beta receptor 2" evidence="15">
    <location>
        <begin position="27"/>
        <end position="236"/>
    </location>
</feature>
<dbReference type="FunFam" id="2.60.40.10:FF:000909">
    <property type="entry name" value="Interferon alpha/beta receptor 2"/>
    <property type="match status" value="1"/>
</dbReference>
<feature type="domain" description="Fibronectin type-III" evidence="16">
    <location>
        <begin position="17"/>
        <end position="117"/>
    </location>
</feature>
<evidence type="ECO:0000313" key="19">
    <source>
        <dbReference type="RefSeq" id="XP_008046347.2"/>
    </source>
</evidence>
<keyword evidence="11" id="KW-0325">Glycoprotein</keyword>
<evidence type="ECO:0000256" key="1">
    <source>
        <dbReference type="ARBA" id="ARBA00004251"/>
    </source>
</evidence>
<evidence type="ECO:0000256" key="8">
    <source>
        <dbReference type="ARBA" id="ARBA00023136"/>
    </source>
</evidence>
<keyword evidence="5" id="KW-0812">Transmembrane</keyword>
<feature type="domain" description="Interferon/interleukin receptor" evidence="17">
    <location>
        <begin position="133"/>
        <end position="229"/>
    </location>
</feature>
<keyword evidence="10" id="KW-0675">Receptor</keyword>
<evidence type="ECO:0000256" key="9">
    <source>
        <dbReference type="ARBA" id="ARBA00023157"/>
    </source>
</evidence>